<dbReference type="AlphaFoldDB" id="A0A327L2Y2"/>
<comment type="catalytic activity">
    <reaction evidence="11">
        <text>N(6)-(pyridoxal phosphate)-L-lysyl-[4-amino-5-hydroxymethyl-2-methylpyrimidine phosphate synthase] + L-histidyl-[4-amino-5-hydroxymethyl-2-methylpyrimidine phosphate synthase] + 2 Fe(3+) + 4 H2O = L-lysyl-[4-amino-5-hydroxymethyl-2-methylpyrimidine phosphate synthase] + (2S)-2-amino-5-hydroxy-4-oxopentanoyl-[4-amino-5-hydroxymethyl-2-methylpyrimidine phosphate synthase] + 4-amino-2-methyl-5-(phosphooxymethyl)pyrimidine + 3-oxopropanoate + 2 Fe(2+) + 2 H(+)</text>
        <dbReference type="Rhea" id="RHEA:65756"/>
        <dbReference type="Rhea" id="RHEA-COMP:16892"/>
        <dbReference type="Rhea" id="RHEA-COMP:16893"/>
        <dbReference type="Rhea" id="RHEA-COMP:16894"/>
        <dbReference type="Rhea" id="RHEA-COMP:16895"/>
        <dbReference type="ChEBI" id="CHEBI:15377"/>
        <dbReference type="ChEBI" id="CHEBI:15378"/>
        <dbReference type="ChEBI" id="CHEBI:29033"/>
        <dbReference type="ChEBI" id="CHEBI:29034"/>
        <dbReference type="ChEBI" id="CHEBI:29969"/>
        <dbReference type="ChEBI" id="CHEBI:29979"/>
        <dbReference type="ChEBI" id="CHEBI:33190"/>
        <dbReference type="ChEBI" id="CHEBI:58354"/>
        <dbReference type="ChEBI" id="CHEBI:143915"/>
        <dbReference type="ChEBI" id="CHEBI:157692"/>
    </reaction>
    <physiologicalReaction direction="left-to-right" evidence="11">
        <dbReference type="Rhea" id="RHEA:65757"/>
    </physiologicalReaction>
</comment>
<sequence length="325" mass="34092">MQTWIRGAVLGAAVTFLSAGGPAAAADKVTFVTDFGFNGRHAYYYVALDKGYYKDAGLDVEIVRGQGSADAVKQVAAKTAQLGFADAAAVILGRGNDQIPVKLVAMVYAKPPHAIYVLKDSGIAKPKDLEGKRIADTAFSAMPKMFEAYAKAAKIDGAKVTWMVAASDALPGMLNLGRAEGIGQFTVGEALLKKAAGGKELVRLAYADVGLDYYSNGIIATDDTIKTNPDLVKRFVAATMRGLKDAIANPAEAGAIMNKYHRQVDVDIATAETAAVAALAVVPNETLGSINPDRVQKTIDIIAGAYPLKTPVTVQDISAPDMVAK</sequence>
<keyword evidence="8" id="KW-0784">Thiamine biosynthesis</keyword>
<dbReference type="SUPFAM" id="SSF53850">
    <property type="entry name" value="Periplasmic binding protein-like II"/>
    <property type="match status" value="1"/>
</dbReference>
<dbReference type="GO" id="GO:0009228">
    <property type="term" value="P:thiamine biosynthetic process"/>
    <property type="evidence" value="ECO:0007669"/>
    <property type="project" value="UniProtKB-KW"/>
</dbReference>
<dbReference type="Pfam" id="PF09084">
    <property type="entry name" value="NMT1"/>
    <property type="match status" value="1"/>
</dbReference>
<keyword evidence="6" id="KW-0479">Metal-binding</keyword>
<dbReference type="OrthoDB" id="9815602at2"/>
<keyword evidence="5" id="KW-0808">Transferase</keyword>
<evidence type="ECO:0000256" key="4">
    <source>
        <dbReference type="ARBA" id="ARBA00011738"/>
    </source>
</evidence>
<dbReference type="Proteomes" id="UP000249130">
    <property type="component" value="Unassembled WGS sequence"/>
</dbReference>
<name>A0A327L2Y2_9BRAD</name>
<comment type="similarity">
    <text evidence="3">Belongs to the NMT1/THI5 family.</text>
</comment>
<feature type="signal peptide" evidence="12">
    <location>
        <begin position="1"/>
        <end position="25"/>
    </location>
</feature>
<feature type="domain" description="SsuA/THI5-like" evidence="13">
    <location>
        <begin position="39"/>
        <end position="253"/>
    </location>
</feature>
<evidence type="ECO:0000256" key="3">
    <source>
        <dbReference type="ARBA" id="ARBA00009406"/>
    </source>
</evidence>
<comment type="pathway">
    <text evidence="2">Cofactor biosynthesis; thiamine diphosphate biosynthesis.</text>
</comment>
<comment type="caution">
    <text evidence="14">The sequence shown here is derived from an EMBL/GenBank/DDBJ whole genome shotgun (WGS) entry which is preliminary data.</text>
</comment>
<keyword evidence="7" id="KW-0663">Pyridoxal phosphate</keyword>
<evidence type="ECO:0000256" key="11">
    <source>
        <dbReference type="ARBA" id="ARBA00048179"/>
    </source>
</evidence>
<comment type="subunit">
    <text evidence="4">Homodimer.</text>
</comment>
<evidence type="ECO:0000256" key="1">
    <source>
        <dbReference type="ARBA" id="ARBA00003469"/>
    </source>
</evidence>
<accession>A0A327L2Y2</accession>
<evidence type="ECO:0000313" key="15">
    <source>
        <dbReference type="Proteomes" id="UP000249130"/>
    </source>
</evidence>
<keyword evidence="15" id="KW-1185">Reference proteome</keyword>
<evidence type="ECO:0000259" key="13">
    <source>
        <dbReference type="Pfam" id="PF09084"/>
    </source>
</evidence>
<dbReference type="PANTHER" id="PTHR31528">
    <property type="entry name" value="4-AMINO-5-HYDROXYMETHYL-2-METHYLPYRIMIDINE PHOSPHATE SYNTHASE THI11-RELATED"/>
    <property type="match status" value="1"/>
</dbReference>
<evidence type="ECO:0000256" key="12">
    <source>
        <dbReference type="SAM" id="SignalP"/>
    </source>
</evidence>
<evidence type="ECO:0000256" key="2">
    <source>
        <dbReference type="ARBA" id="ARBA00004948"/>
    </source>
</evidence>
<dbReference type="EMBL" id="NPEX01000032">
    <property type="protein sequence ID" value="RAI44851.1"/>
    <property type="molecule type" value="Genomic_DNA"/>
</dbReference>
<evidence type="ECO:0000256" key="6">
    <source>
        <dbReference type="ARBA" id="ARBA00022723"/>
    </source>
</evidence>
<evidence type="ECO:0000256" key="9">
    <source>
        <dbReference type="ARBA" id="ARBA00023004"/>
    </source>
</evidence>
<dbReference type="PANTHER" id="PTHR31528:SF1">
    <property type="entry name" value="4-AMINO-5-HYDROXYMETHYL-2-METHYLPYRIMIDINE PHOSPHATE SYNTHASE THI11-RELATED"/>
    <property type="match status" value="1"/>
</dbReference>
<keyword evidence="9" id="KW-0408">Iron</keyword>
<evidence type="ECO:0000313" key="14">
    <source>
        <dbReference type="EMBL" id="RAI44851.1"/>
    </source>
</evidence>
<comment type="function">
    <text evidence="1">Responsible for the formation of the pyrimidine heterocycle in the thiamine biosynthesis pathway. Catalyzes the formation of hydroxymethylpyrimidine phosphate (HMP-P) from histidine and pyridoxal phosphate (PLP). The protein uses PLP and the active site histidine to form HMP-P, generating an inactive enzyme. The enzyme can only undergo a single turnover, which suggests it is a suicide enzyme.</text>
</comment>
<dbReference type="InterPro" id="IPR015168">
    <property type="entry name" value="SsuA/THI5"/>
</dbReference>
<keyword evidence="12" id="KW-0732">Signal</keyword>
<reference evidence="14 15" key="1">
    <citation type="submission" date="2017-07" db="EMBL/GenBank/DDBJ databases">
        <title>Draft Genome Sequences of Select Purple Nonsulfur Bacteria.</title>
        <authorList>
            <person name="Lasarre B."/>
            <person name="Mckinlay J.B."/>
        </authorList>
    </citation>
    <scope>NUCLEOTIDE SEQUENCE [LARGE SCALE GENOMIC DNA]</scope>
    <source>
        <strain evidence="14 15">DSM 5909</strain>
    </source>
</reference>
<evidence type="ECO:0000256" key="7">
    <source>
        <dbReference type="ARBA" id="ARBA00022898"/>
    </source>
</evidence>
<feature type="chain" id="PRO_5016363370" description="Thiamine pyrimidine synthase" evidence="12">
    <location>
        <begin position="26"/>
        <end position="325"/>
    </location>
</feature>
<dbReference type="GO" id="GO:0016740">
    <property type="term" value="F:transferase activity"/>
    <property type="evidence" value="ECO:0007669"/>
    <property type="project" value="UniProtKB-KW"/>
</dbReference>
<dbReference type="GO" id="GO:0046872">
    <property type="term" value="F:metal ion binding"/>
    <property type="evidence" value="ECO:0007669"/>
    <property type="project" value="UniProtKB-KW"/>
</dbReference>
<protein>
    <recommendedName>
        <fullName evidence="10">Thiamine pyrimidine synthase</fullName>
    </recommendedName>
</protein>
<proteinExistence type="inferred from homology"/>
<dbReference type="InterPro" id="IPR027939">
    <property type="entry name" value="NMT1/THI5"/>
</dbReference>
<evidence type="ECO:0000256" key="10">
    <source>
        <dbReference type="ARBA" id="ARBA00033171"/>
    </source>
</evidence>
<gene>
    <name evidence="14" type="ORF">CH341_06990</name>
</gene>
<evidence type="ECO:0000256" key="8">
    <source>
        <dbReference type="ARBA" id="ARBA00022977"/>
    </source>
</evidence>
<dbReference type="Gene3D" id="3.40.190.10">
    <property type="entry name" value="Periplasmic binding protein-like II"/>
    <property type="match status" value="2"/>
</dbReference>
<evidence type="ECO:0000256" key="5">
    <source>
        <dbReference type="ARBA" id="ARBA00022679"/>
    </source>
</evidence>
<organism evidence="14 15">
    <name type="scientific">Rhodoplanes roseus</name>
    <dbReference type="NCBI Taxonomy" id="29409"/>
    <lineage>
        <taxon>Bacteria</taxon>
        <taxon>Pseudomonadati</taxon>
        <taxon>Pseudomonadota</taxon>
        <taxon>Alphaproteobacteria</taxon>
        <taxon>Hyphomicrobiales</taxon>
        <taxon>Nitrobacteraceae</taxon>
        <taxon>Rhodoplanes</taxon>
    </lineage>
</organism>